<evidence type="ECO:0000313" key="2">
    <source>
        <dbReference type="EMBL" id="GLB81373.1"/>
    </source>
</evidence>
<protein>
    <submittedName>
        <fullName evidence="3">Uncharacterized protein</fullName>
    </submittedName>
</protein>
<reference evidence="3" key="1">
    <citation type="submission" date="2022-08" db="EMBL/GenBank/DDBJ databases">
        <title>Mycobacterium kiyosense sp. nov., scotochromogenic slow-glowing species isolated from respiratory specimens.</title>
        <authorList>
            <person name="Fukano H."/>
            <person name="Kazumi Y."/>
            <person name="Sakagami N."/>
            <person name="Ato M."/>
            <person name="Mitarai S."/>
            <person name="Hoshino Y."/>
        </authorList>
    </citation>
    <scope>NUCLEOTIDE SEQUENCE</scope>
    <source>
        <strain evidence="3">1413</strain>
        <strain evidence="2">SRL2020-028</strain>
    </source>
</reference>
<accession>A0A9P3QA57</accession>
<sequence length="79" mass="7635">MCRPRVANSSAATASSPDSALPGPNAAAPHQVTAAASAPNAAPTTGSAVIAPRPIGPDREPGPGNTVPNAKAVASERIT</sequence>
<dbReference type="Proteomes" id="UP001165663">
    <property type="component" value="Unassembled WGS sequence"/>
</dbReference>
<feature type="compositionally biased region" description="Low complexity" evidence="1">
    <location>
        <begin position="33"/>
        <end position="48"/>
    </location>
</feature>
<name>A0A9P3QA57_9MYCO</name>
<organism evidence="3 4">
    <name type="scientific">Mycobacterium kiyosense</name>
    <dbReference type="NCBI Taxonomy" id="2871094"/>
    <lineage>
        <taxon>Bacteria</taxon>
        <taxon>Bacillati</taxon>
        <taxon>Actinomycetota</taxon>
        <taxon>Actinomycetes</taxon>
        <taxon>Mycobacteriales</taxon>
        <taxon>Mycobacteriaceae</taxon>
        <taxon>Mycobacterium</taxon>
    </lineage>
</organism>
<dbReference type="Proteomes" id="UP001064782">
    <property type="component" value="Unassembled WGS sequence"/>
</dbReference>
<gene>
    <name evidence="3" type="ORF">Mkiyose1413_34210</name>
    <name evidence="2" type="ORF">SRL2020028_06290</name>
</gene>
<evidence type="ECO:0000313" key="4">
    <source>
        <dbReference type="Proteomes" id="UP001064782"/>
    </source>
</evidence>
<feature type="region of interest" description="Disordered" evidence="1">
    <location>
        <begin position="1"/>
        <end position="79"/>
    </location>
</feature>
<dbReference type="AlphaFoldDB" id="A0A9P3QA57"/>
<keyword evidence="4" id="KW-1185">Reference proteome</keyword>
<feature type="compositionally biased region" description="Low complexity" evidence="1">
    <location>
        <begin position="7"/>
        <end position="20"/>
    </location>
</feature>
<evidence type="ECO:0000256" key="1">
    <source>
        <dbReference type="SAM" id="MobiDB-lite"/>
    </source>
</evidence>
<proteinExistence type="predicted"/>
<dbReference type="EMBL" id="BRXE01000003">
    <property type="protein sequence ID" value="GLB81373.1"/>
    <property type="molecule type" value="Genomic_DNA"/>
</dbReference>
<comment type="caution">
    <text evidence="3">The sequence shown here is derived from an EMBL/GenBank/DDBJ whole genome shotgun (WGS) entry which is preliminary data.</text>
</comment>
<dbReference type="EMBL" id="BRZI01000026">
    <property type="protein sequence ID" value="GLD31538.1"/>
    <property type="molecule type" value="Genomic_DNA"/>
</dbReference>
<evidence type="ECO:0000313" key="3">
    <source>
        <dbReference type="EMBL" id="GLD31538.1"/>
    </source>
</evidence>